<dbReference type="Proteomes" id="UP000287033">
    <property type="component" value="Unassembled WGS sequence"/>
</dbReference>
<name>A0A401TZG2_CHIPU</name>
<evidence type="ECO:0000256" key="1">
    <source>
        <dbReference type="SAM" id="MobiDB-lite"/>
    </source>
</evidence>
<reference evidence="2 3" key="1">
    <citation type="journal article" date="2018" name="Nat. Ecol. Evol.">
        <title>Shark genomes provide insights into elasmobranch evolution and the origin of vertebrates.</title>
        <authorList>
            <person name="Hara Y"/>
            <person name="Yamaguchi K"/>
            <person name="Onimaru K"/>
            <person name="Kadota M"/>
            <person name="Koyanagi M"/>
            <person name="Keeley SD"/>
            <person name="Tatsumi K"/>
            <person name="Tanaka K"/>
            <person name="Motone F"/>
            <person name="Kageyama Y"/>
            <person name="Nozu R"/>
            <person name="Adachi N"/>
            <person name="Nishimura O"/>
            <person name="Nakagawa R"/>
            <person name="Tanegashima C"/>
            <person name="Kiyatake I"/>
            <person name="Matsumoto R"/>
            <person name="Murakumo K"/>
            <person name="Nishida K"/>
            <person name="Terakita A"/>
            <person name="Kuratani S"/>
            <person name="Sato K"/>
            <person name="Hyodo S Kuraku.S."/>
        </authorList>
    </citation>
    <scope>NUCLEOTIDE SEQUENCE [LARGE SCALE GENOMIC DNA]</scope>
</reference>
<gene>
    <name evidence="2" type="ORF">chiPu_0031926</name>
</gene>
<feature type="compositionally biased region" description="Basic and acidic residues" evidence="1">
    <location>
        <begin position="8"/>
        <end position="43"/>
    </location>
</feature>
<feature type="region of interest" description="Disordered" evidence="1">
    <location>
        <begin position="1"/>
        <end position="71"/>
    </location>
</feature>
<proteinExistence type="predicted"/>
<keyword evidence="3" id="KW-1185">Reference proteome</keyword>
<evidence type="ECO:0000313" key="2">
    <source>
        <dbReference type="EMBL" id="GCC48010.1"/>
    </source>
</evidence>
<dbReference type="EMBL" id="BEZZ01222471">
    <property type="protein sequence ID" value="GCC48010.1"/>
    <property type="molecule type" value="Genomic_DNA"/>
</dbReference>
<organism evidence="2 3">
    <name type="scientific">Chiloscyllium punctatum</name>
    <name type="common">Brownbanded bambooshark</name>
    <name type="synonym">Hemiscyllium punctatum</name>
    <dbReference type="NCBI Taxonomy" id="137246"/>
    <lineage>
        <taxon>Eukaryota</taxon>
        <taxon>Metazoa</taxon>
        <taxon>Chordata</taxon>
        <taxon>Craniata</taxon>
        <taxon>Vertebrata</taxon>
        <taxon>Chondrichthyes</taxon>
        <taxon>Elasmobranchii</taxon>
        <taxon>Galeomorphii</taxon>
        <taxon>Galeoidea</taxon>
        <taxon>Orectolobiformes</taxon>
        <taxon>Hemiscylliidae</taxon>
        <taxon>Chiloscyllium</taxon>
    </lineage>
</organism>
<evidence type="ECO:0000313" key="3">
    <source>
        <dbReference type="Proteomes" id="UP000287033"/>
    </source>
</evidence>
<sequence>MADDDEADRAGQDRREGVAVEIDRPRLHQHDDAATDQGHRDGLPRPATKPARYSTLGGHSAAHLRTAPKVMPRSRCLRSSTVNMTIGTTKSVVAAATAGQSCPPSPMMKGMNGGMVCASPLVSSTAKAYSFQEKIRQKIAVAAIPVTACGNTTLRSACSRV</sequence>
<protein>
    <submittedName>
        <fullName evidence="2">Uncharacterized protein</fullName>
    </submittedName>
</protein>
<comment type="caution">
    <text evidence="2">The sequence shown here is derived from an EMBL/GenBank/DDBJ whole genome shotgun (WGS) entry which is preliminary data.</text>
</comment>
<accession>A0A401TZG2</accession>
<dbReference type="AlphaFoldDB" id="A0A401TZG2"/>